<evidence type="ECO:0000259" key="1">
    <source>
        <dbReference type="Pfam" id="PF07872"/>
    </source>
</evidence>
<dbReference type="EMBL" id="PVTO01000027">
    <property type="protein sequence ID" value="PRY78027.1"/>
    <property type="molecule type" value="Genomic_DNA"/>
</dbReference>
<comment type="caution">
    <text evidence="2">The sequence shown here is derived from an EMBL/GenBank/DDBJ whole genome shotgun (WGS) entry which is preliminary data.</text>
</comment>
<evidence type="ECO:0000313" key="2">
    <source>
        <dbReference type="EMBL" id="PRY78027.1"/>
    </source>
</evidence>
<name>A0A2T0VZU3_9LACT</name>
<organism evidence="2 3">
    <name type="scientific">Alkalibacterium olivapovliticus</name>
    <dbReference type="NCBI Taxonomy" id="99907"/>
    <lineage>
        <taxon>Bacteria</taxon>
        <taxon>Bacillati</taxon>
        <taxon>Bacillota</taxon>
        <taxon>Bacilli</taxon>
        <taxon>Lactobacillales</taxon>
        <taxon>Carnobacteriaceae</taxon>
        <taxon>Alkalibacterium</taxon>
    </lineage>
</organism>
<dbReference type="OrthoDB" id="2157050at2"/>
<protein>
    <recommendedName>
        <fullName evidence="1">DUF1659 domain-containing protein</fullName>
    </recommendedName>
</protein>
<dbReference type="Proteomes" id="UP000238205">
    <property type="component" value="Unassembled WGS sequence"/>
</dbReference>
<keyword evidence="3" id="KW-1185">Reference proteome</keyword>
<dbReference type="RefSeq" id="WP_106195578.1">
    <property type="nucleotide sequence ID" value="NZ_PVTO01000027.1"/>
</dbReference>
<proteinExistence type="predicted"/>
<accession>A0A2T0VZU3</accession>
<gene>
    <name evidence="2" type="ORF">CLV38_12717</name>
</gene>
<reference evidence="2 3" key="1">
    <citation type="submission" date="2018-03" db="EMBL/GenBank/DDBJ databases">
        <title>Genomic Encyclopedia of Archaeal and Bacterial Type Strains, Phase II (KMG-II): from individual species to whole genera.</title>
        <authorList>
            <person name="Goeker M."/>
        </authorList>
    </citation>
    <scope>NUCLEOTIDE SEQUENCE [LARGE SCALE GENOMIC DNA]</scope>
    <source>
        <strain evidence="2 3">DSM 13175</strain>
    </source>
</reference>
<sequence length="67" mass="7671">MIKEWSGNKVDVYLEDSANEKVIRRSFAGANQFLSDEQVTQFTNALDSVTDLPVSHSVVIEEYRYTK</sequence>
<dbReference type="Pfam" id="PF07872">
    <property type="entry name" value="DUF1659"/>
    <property type="match status" value="1"/>
</dbReference>
<feature type="domain" description="DUF1659" evidence="1">
    <location>
        <begin position="3"/>
        <end position="66"/>
    </location>
</feature>
<evidence type="ECO:0000313" key="3">
    <source>
        <dbReference type="Proteomes" id="UP000238205"/>
    </source>
</evidence>
<dbReference type="AlphaFoldDB" id="A0A2T0VZU3"/>
<dbReference type="InterPro" id="IPR012454">
    <property type="entry name" value="DUF1659"/>
</dbReference>